<dbReference type="Proteomes" id="UP000078348">
    <property type="component" value="Unassembled WGS sequence"/>
</dbReference>
<keyword evidence="8" id="KW-1185">Reference proteome</keyword>
<dbReference type="AlphaFoldDB" id="A0A196S6K0"/>
<dbReference type="CDD" id="cd00609">
    <property type="entry name" value="AAT_like"/>
    <property type="match status" value="1"/>
</dbReference>
<dbReference type="Gene3D" id="3.40.640.10">
    <property type="entry name" value="Type I PLP-dependent aspartate aminotransferase-like (Major domain)"/>
    <property type="match status" value="1"/>
</dbReference>
<evidence type="ECO:0000259" key="6">
    <source>
        <dbReference type="Pfam" id="PF00155"/>
    </source>
</evidence>
<dbReference type="GO" id="GO:0030170">
    <property type="term" value="F:pyridoxal phosphate binding"/>
    <property type="evidence" value="ECO:0007669"/>
    <property type="project" value="InterPro"/>
</dbReference>
<keyword evidence="3 7" id="KW-0032">Aminotransferase</keyword>
<dbReference type="STRING" id="478820.A0A196S6K0"/>
<reference evidence="7 8" key="1">
    <citation type="submission" date="2016-05" db="EMBL/GenBank/DDBJ databases">
        <title>Nuclear genome of Blastocystis sp. subtype 1 NandII.</title>
        <authorList>
            <person name="Gentekaki E."/>
            <person name="Curtis B."/>
            <person name="Stairs C."/>
            <person name="Eme L."/>
            <person name="Herman E."/>
            <person name="Klimes V."/>
            <person name="Arias M.C."/>
            <person name="Elias M."/>
            <person name="Hilliou F."/>
            <person name="Klute M."/>
            <person name="Malik S.-B."/>
            <person name="Pightling A."/>
            <person name="Rachubinski R."/>
            <person name="Salas D."/>
            <person name="Schlacht A."/>
            <person name="Suga H."/>
            <person name="Archibald J."/>
            <person name="Ball S.G."/>
            <person name="Clark G."/>
            <person name="Dacks J."/>
            <person name="Van Der Giezen M."/>
            <person name="Tsaousis A."/>
            <person name="Roger A."/>
        </authorList>
    </citation>
    <scope>NUCLEOTIDE SEQUENCE [LARGE SCALE GENOMIC DNA]</scope>
    <source>
        <strain evidence="8">ATCC 50177 / NandII</strain>
    </source>
</reference>
<dbReference type="InterPro" id="IPR015422">
    <property type="entry name" value="PyrdxlP-dep_Trfase_small"/>
</dbReference>
<dbReference type="InterPro" id="IPR050596">
    <property type="entry name" value="AspAT/PAT-like"/>
</dbReference>
<sequence>MRLSRVKDLKPSGIRKFFDIVSEMKGAISLGVGEPDFITPWHIRNAAIRSVQRGYTQYTGNRGIPKLRDLISRYLFERFSVSYPADNVIVTVGASEGIDLVLRAICEVGDDILVPEPSY</sequence>
<accession>A0A196S6K0</accession>
<evidence type="ECO:0000256" key="1">
    <source>
        <dbReference type="ARBA" id="ARBA00001933"/>
    </source>
</evidence>
<dbReference type="InterPro" id="IPR015421">
    <property type="entry name" value="PyrdxlP-dep_Trfase_major"/>
</dbReference>
<feature type="domain" description="Aminotransferase class I/classII large" evidence="6">
    <location>
        <begin position="28"/>
        <end position="119"/>
    </location>
</feature>
<dbReference type="Pfam" id="PF00155">
    <property type="entry name" value="Aminotran_1_2"/>
    <property type="match status" value="1"/>
</dbReference>
<dbReference type="PANTHER" id="PTHR46383:SF3">
    <property type="entry name" value="ASPARTATE AMINOTRANSFERASE-RELATED"/>
    <property type="match status" value="1"/>
</dbReference>
<dbReference type="Gene3D" id="3.90.1150.10">
    <property type="entry name" value="Aspartate Aminotransferase, domain 1"/>
    <property type="match status" value="1"/>
</dbReference>
<comment type="caution">
    <text evidence="7">The sequence shown here is derived from an EMBL/GenBank/DDBJ whole genome shotgun (WGS) entry which is preliminary data.</text>
</comment>
<dbReference type="SUPFAM" id="SSF53383">
    <property type="entry name" value="PLP-dependent transferases"/>
    <property type="match status" value="1"/>
</dbReference>
<organism evidence="7 8">
    <name type="scientific">Blastocystis sp. subtype 1 (strain ATCC 50177 / NandII)</name>
    <dbReference type="NCBI Taxonomy" id="478820"/>
    <lineage>
        <taxon>Eukaryota</taxon>
        <taxon>Sar</taxon>
        <taxon>Stramenopiles</taxon>
        <taxon>Bigyra</taxon>
        <taxon>Opalozoa</taxon>
        <taxon>Opalinata</taxon>
        <taxon>Blastocystidae</taxon>
        <taxon>Blastocystis</taxon>
    </lineage>
</organism>
<dbReference type="OrthoDB" id="2414662at2759"/>
<protein>
    <submittedName>
        <fullName evidence="7">Aspartate aminotransferase</fullName>
    </submittedName>
</protein>
<evidence type="ECO:0000256" key="4">
    <source>
        <dbReference type="ARBA" id="ARBA00022679"/>
    </source>
</evidence>
<dbReference type="InterPro" id="IPR015424">
    <property type="entry name" value="PyrdxlP-dep_Trfase"/>
</dbReference>
<keyword evidence="5" id="KW-0663">Pyridoxal phosphate</keyword>
<dbReference type="GO" id="GO:0008483">
    <property type="term" value="F:transaminase activity"/>
    <property type="evidence" value="ECO:0007669"/>
    <property type="project" value="UniProtKB-KW"/>
</dbReference>
<comment type="cofactor">
    <cofactor evidence="1">
        <name>pyridoxal 5'-phosphate</name>
        <dbReference type="ChEBI" id="CHEBI:597326"/>
    </cofactor>
</comment>
<evidence type="ECO:0000313" key="7">
    <source>
        <dbReference type="EMBL" id="OAO12690.1"/>
    </source>
</evidence>
<evidence type="ECO:0000256" key="2">
    <source>
        <dbReference type="ARBA" id="ARBA00007441"/>
    </source>
</evidence>
<dbReference type="PANTHER" id="PTHR46383">
    <property type="entry name" value="ASPARTATE AMINOTRANSFERASE"/>
    <property type="match status" value="1"/>
</dbReference>
<dbReference type="GO" id="GO:0006520">
    <property type="term" value="P:amino acid metabolic process"/>
    <property type="evidence" value="ECO:0007669"/>
    <property type="project" value="InterPro"/>
</dbReference>
<evidence type="ECO:0000313" key="8">
    <source>
        <dbReference type="Proteomes" id="UP000078348"/>
    </source>
</evidence>
<evidence type="ECO:0000256" key="3">
    <source>
        <dbReference type="ARBA" id="ARBA00022576"/>
    </source>
</evidence>
<gene>
    <name evidence="7" type="ORF">AV274_5631</name>
</gene>
<comment type="similarity">
    <text evidence="2">Belongs to the class-I pyridoxal-phosphate-dependent aminotransferase family.</text>
</comment>
<dbReference type="EMBL" id="LXWW01000526">
    <property type="protein sequence ID" value="OAO12690.1"/>
    <property type="molecule type" value="Genomic_DNA"/>
</dbReference>
<proteinExistence type="inferred from homology"/>
<dbReference type="InterPro" id="IPR004839">
    <property type="entry name" value="Aminotransferase_I/II_large"/>
</dbReference>
<feature type="non-terminal residue" evidence="7">
    <location>
        <position position="119"/>
    </location>
</feature>
<evidence type="ECO:0000256" key="5">
    <source>
        <dbReference type="ARBA" id="ARBA00022898"/>
    </source>
</evidence>
<keyword evidence="4 7" id="KW-0808">Transferase</keyword>
<name>A0A196S6K0_BLAHN</name>